<feature type="region of interest" description="Disordered" evidence="18">
    <location>
        <begin position="1175"/>
        <end position="1205"/>
    </location>
</feature>
<comment type="similarity">
    <text evidence="5">Belongs to the CLASP family.</text>
</comment>
<feature type="region of interest" description="Disordered" evidence="18">
    <location>
        <begin position="242"/>
        <end position="290"/>
    </location>
</feature>
<dbReference type="SMART" id="SM01349">
    <property type="entry name" value="TOG"/>
    <property type="match status" value="4"/>
</dbReference>
<evidence type="ECO:0000313" key="20">
    <source>
        <dbReference type="EMBL" id="NXA10485.1"/>
    </source>
</evidence>
<evidence type="ECO:0000256" key="5">
    <source>
        <dbReference type="ARBA" id="ARBA00009549"/>
    </source>
</evidence>
<dbReference type="GO" id="GO:0040001">
    <property type="term" value="P:establishment of mitotic spindle localization"/>
    <property type="evidence" value="ECO:0007669"/>
    <property type="project" value="TreeGrafter"/>
</dbReference>
<evidence type="ECO:0000256" key="2">
    <source>
        <dbReference type="ARBA" id="ARBA00004300"/>
    </source>
</evidence>
<dbReference type="GO" id="GO:0045180">
    <property type="term" value="C:basal cortex"/>
    <property type="evidence" value="ECO:0007669"/>
    <property type="project" value="TreeGrafter"/>
</dbReference>
<keyword evidence="11" id="KW-0498">Mitosis</keyword>
<dbReference type="InterPro" id="IPR024395">
    <property type="entry name" value="CLASP_N_dom"/>
</dbReference>
<dbReference type="GO" id="GO:0005881">
    <property type="term" value="C:cytoplasmic microtubule"/>
    <property type="evidence" value="ECO:0007669"/>
    <property type="project" value="TreeGrafter"/>
</dbReference>
<feature type="region of interest" description="Disordered" evidence="18">
    <location>
        <begin position="804"/>
        <end position="823"/>
    </location>
</feature>
<organism evidence="20 21">
    <name type="scientific">Sapayoa aenigma</name>
    <name type="common">broad-billed sapayoa</name>
    <dbReference type="NCBI Taxonomy" id="239371"/>
    <lineage>
        <taxon>Eukaryota</taxon>
        <taxon>Metazoa</taxon>
        <taxon>Chordata</taxon>
        <taxon>Craniata</taxon>
        <taxon>Vertebrata</taxon>
        <taxon>Euteleostomi</taxon>
        <taxon>Archelosauria</taxon>
        <taxon>Archosauria</taxon>
        <taxon>Dinosauria</taxon>
        <taxon>Saurischia</taxon>
        <taxon>Theropoda</taxon>
        <taxon>Coelurosauria</taxon>
        <taxon>Aves</taxon>
        <taxon>Neognathae</taxon>
        <taxon>Neoaves</taxon>
        <taxon>Telluraves</taxon>
        <taxon>Australaves</taxon>
        <taxon>Passeriformes</taxon>
        <taxon>Tyrannidae</taxon>
        <taxon>Sapayoa</taxon>
    </lineage>
</organism>
<dbReference type="GO" id="GO:0005813">
    <property type="term" value="C:centrosome"/>
    <property type="evidence" value="ECO:0007669"/>
    <property type="project" value="UniProtKB-SubCell"/>
</dbReference>
<dbReference type="Pfam" id="PF21041">
    <property type="entry name" value="XMAP215_CLASP_TOG"/>
    <property type="match status" value="1"/>
</dbReference>
<keyword evidence="13" id="KW-0333">Golgi apparatus</keyword>
<dbReference type="Pfam" id="PF12348">
    <property type="entry name" value="CLASP_N"/>
    <property type="match status" value="1"/>
</dbReference>
<evidence type="ECO:0000256" key="11">
    <source>
        <dbReference type="ARBA" id="ARBA00022776"/>
    </source>
</evidence>
<feature type="domain" description="TOG" evidence="19">
    <location>
        <begin position="1234"/>
        <end position="1467"/>
    </location>
</feature>
<evidence type="ECO:0000256" key="16">
    <source>
        <dbReference type="ARBA" id="ARBA00023328"/>
    </source>
</evidence>
<keyword evidence="16" id="KW-0137">Centromere</keyword>
<feature type="region of interest" description="Disordered" evidence="18">
    <location>
        <begin position="1062"/>
        <end position="1112"/>
    </location>
</feature>
<keyword evidence="9" id="KW-0493">Microtubule</keyword>
<dbReference type="GO" id="GO:0090307">
    <property type="term" value="P:mitotic spindle assembly"/>
    <property type="evidence" value="ECO:0007669"/>
    <property type="project" value="TreeGrafter"/>
</dbReference>
<feature type="region of interest" description="Disordered" evidence="18">
    <location>
        <begin position="521"/>
        <end position="576"/>
    </location>
</feature>
<dbReference type="Pfam" id="PF21040">
    <property type="entry name" value="CEP104-like_TOG"/>
    <property type="match status" value="1"/>
</dbReference>
<dbReference type="EMBL" id="VZSY01000403">
    <property type="protein sequence ID" value="NXA10485.1"/>
    <property type="molecule type" value="Genomic_DNA"/>
</dbReference>
<keyword evidence="7" id="KW-0963">Cytoplasm</keyword>
<evidence type="ECO:0000256" key="12">
    <source>
        <dbReference type="ARBA" id="ARBA00022838"/>
    </source>
</evidence>
<feature type="compositionally biased region" description="Polar residues" evidence="18">
    <location>
        <begin position="637"/>
        <end position="646"/>
    </location>
</feature>
<keyword evidence="8" id="KW-0132">Cell division</keyword>
<keyword evidence="14" id="KW-0206">Cytoskeleton</keyword>
<evidence type="ECO:0000256" key="15">
    <source>
        <dbReference type="ARBA" id="ARBA00023306"/>
    </source>
</evidence>
<evidence type="ECO:0000256" key="14">
    <source>
        <dbReference type="ARBA" id="ARBA00023212"/>
    </source>
</evidence>
<feature type="domain" description="TOG" evidence="19">
    <location>
        <begin position="832"/>
        <end position="1069"/>
    </location>
</feature>
<keyword evidence="12" id="KW-0995">Kinetochore</keyword>
<evidence type="ECO:0000313" key="21">
    <source>
        <dbReference type="Proteomes" id="UP000589485"/>
    </source>
</evidence>
<name>A0A7K7T0Y1_9TYRA</name>
<feature type="compositionally biased region" description="Polar residues" evidence="18">
    <location>
        <begin position="1175"/>
        <end position="1194"/>
    </location>
</feature>
<evidence type="ECO:0000256" key="1">
    <source>
        <dbReference type="ARBA" id="ARBA00004186"/>
    </source>
</evidence>
<feature type="region of interest" description="Disordered" evidence="18">
    <location>
        <begin position="637"/>
        <end position="764"/>
    </location>
</feature>
<dbReference type="OrthoDB" id="46159at2759"/>
<proteinExistence type="inferred from homology"/>
<dbReference type="SUPFAM" id="SSF48371">
    <property type="entry name" value="ARM repeat"/>
    <property type="match status" value="2"/>
</dbReference>
<dbReference type="GO" id="GO:0051301">
    <property type="term" value="P:cell division"/>
    <property type="evidence" value="ECO:0007669"/>
    <property type="project" value="UniProtKB-KW"/>
</dbReference>
<dbReference type="Proteomes" id="UP000589485">
    <property type="component" value="Unassembled WGS sequence"/>
</dbReference>
<comment type="subcellular location">
    <subcellularLocation>
        <location evidence="4">Chromosome</location>
        <location evidence="4">Centromere</location>
        <location evidence="4">Kinetochore</location>
    </subcellularLocation>
    <subcellularLocation>
        <location evidence="2">Cytoplasm</location>
        <location evidence="2">Cytoskeleton</location>
        <location evidence="2">Microtubule organizing center</location>
        <location evidence="2">Centrosome</location>
    </subcellularLocation>
    <subcellularLocation>
        <location evidence="1">Cytoplasm</location>
        <location evidence="1">Cytoskeleton</location>
        <location evidence="1">Spindle</location>
    </subcellularLocation>
    <subcellularLocation>
        <location evidence="3">Golgi apparatus</location>
        <location evidence="3">trans-Golgi network</location>
    </subcellularLocation>
</comment>
<dbReference type="FunFam" id="1.25.10.10:FF:000001">
    <property type="entry name" value="CLIP-associating protein 1 isoform 2"/>
    <property type="match status" value="1"/>
</dbReference>
<evidence type="ECO:0000256" key="13">
    <source>
        <dbReference type="ARBA" id="ARBA00023034"/>
    </source>
</evidence>
<dbReference type="FunFam" id="1.25.10.10:FF:000031">
    <property type="entry name" value="CLIP-associating protein 1 isoform 2"/>
    <property type="match status" value="1"/>
</dbReference>
<feature type="non-terminal residue" evidence="20">
    <location>
        <position position="1478"/>
    </location>
</feature>
<dbReference type="GO" id="GO:0007026">
    <property type="term" value="P:negative regulation of microtubule depolymerization"/>
    <property type="evidence" value="ECO:0007669"/>
    <property type="project" value="UniProtKB-ARBA"/>
</dbReference>
<comment type="caution">
    <text evidence="20">The sequence shown here is derived from an EMBL/GenBank/DDBJ whole genome shotgun (WGS) entry which is preliminary data.</text>
</comment>
<dbReference type="InterPro" id="IPR057546">
    <property type="entry name" value="HEAT_GCN1"/>
</dbReference>
<accession>A0A7K7T0Y1</accession>
<keyword evidence="6" id="KW-0158">Chromosome</keyword>
<evidence type="ECO:0000256" key="7">
    <source>
        <dbReference type="ARBA" id="ARBA00022490"/>
    </source>
</evidence>
<feature type="non-terminal residue" evidence="20">
    <location>
        <position position="1"/>
    </location>
</feature>
<sequence>MEPAGMDYFCDQVQQKDVGRRMQVGQELLEYLSDPARSPDVEQDQQRLDKVIDELTAWVNSSNFKVALLGLDVLGAFVDRLSGRFKAYIGTVLNPLIDRMGDAKDQVREQAQNLILKLMDEAAPPMYIWERLALGFKHKNYRSREGVCLCLVATLNIYGAQPLILSKLVPHLCIAFGDSNSQVRDAAILAIVEVYRHVGEKVRIDLAKRGIPPGRLQTIFTKFDDVRNSGNMILSSVDKSFDDEESVDGNRPSSAASAFKVPAPKKPGNPSNSARKPGSAGGPKVGGNIYSSRELEETLNKIREILSDDKHDWDQRTNALKKVRSLLVAGAAQYDGFFQHLRLLDGAFKLSAKDLRSQVVREACITVAHLSTVLGNRFDHGAEAIVPTLFNLVPNSAKVMATSGCAAIRFIIRHTHVPRLIPLITSNCTSKSVAVRRRSFEFLDLLLQEWQTHSLERHAAVLVETIKKGIHDADAEARVEARKAYLGLRNHFPSEAETLYNSLEPPYQRSLQTYLKNSGSIASLPQSDRSSSSSQESLNRPLSSKWSAANPASLAGRVSGSSKGVPSPGTLQRSRSDIDVNAAAGAKARHAAGQTAGAGRLSAAGLPPGSYASLGKGNILTLLSSVCERRVRTKLSTPSLGIGNSKTDSRGRSRTKVVSQSQPGSRSGSPGRVLTTTTLSTMNTGVQRVLVNPAAAQKRSKIPRSQGCSREASPSRLSVARGSRIPRPSVSQGCSREASRESSRDTSPVRSFPPLGTGFGISQSSRLSSSVSAMRVLNTGSDVEEAVADALKKPVRRRYESYGMYSDDDANSDASSACSERSYSSRNGSIPTYMRQTEDVAEVLNRCASTNWSERKEGLIGLQNLLKNQRTLSRVELKRLCEIFTRMFADPHSKVFSMFLETLVDFIQVHKEDLQDWLFVLLTQLLKKMGADLLGSVQAKVQKALDVTRESFPNDLQFSILMRFTVDQTQTPSLKVKVAILKYIETLAQQMDPGDFVNSSETRLAVSRIITWTTEPKSSDVRKAAQSVLISLFELNTPEFTMLLGALPKTFQDGATKLLHNHLRNTGNSGQGSMGSPLTRPTPRSPASWSSPLTSPTNTSQNTLSPSAFDYDTENMNSEDIYSSLRGVTEAIQNFSFRSQEDMNEPVKRDAKKDDGDSICSASGIVDVRAGSGVSETGRTALDNKTSLLNTMPPHSSPRSRDYNPYNYSDGIGPFNKSALKEAMFDDDAEQFPDEPPMDHSDLVAELLKELSNHNERVEERKAALYELMKLTQEEAFGVWDEHFKTILLLLLETLGDKEHAIRALALKVLREILRNQPARFKNYAELTIMKTLEAHKDLHKEVVRSAEEAASMLATSISPDQCIKVLCPIIQTADYPINLAAIKMQTKVIERVSKETLTQLLPEIVPGLIQGYDNSESSVRKACVFCLVAIHAVIGDELKPHLSQLTGSKMKLLNLYIKRAQTGSGAGDTGADMSGQS</sequence>
<evidence type="ECO:0000256" key="6">
    <source>
        <dbReference type="ARBA" id="ARBA00022454"/>
    </source>
</evidence>
<feature type="compositionally biased region" description="Low complexity" evidence="18">
    <location>
        <begin position="657"/>
        <end position="684"/>
    </location>
</feature>
<dbReference type="GO" id="GO:0000776">
    <property type="term" value="C:kinetochore"/>
    <property type="evidence" value="ECO:0007669"/>
    <property type="project" value="UniProtKB-KW"/>
</dbReference>
<dbReference type="InterPro" id="IPR011989">
    <property type="entry name" value="ARM-like"/>
</dbReference>
<feature type="domain" description="TOG" evidence="19">
    <location>
        <begin position="291"/>
        <end position="524"/>
    </location>
</feature>
<feature type="compositionally biased region" description="Low complexity" evidence="18">
    <location>
        <begin position="523"/>
        <end position="544"/>
    </location>
</feature>
<evidence type="ECO:0000256" key="4">
    <source>
        <dbReference type="ARBA" id="ARBA00004629"/>
    </source>
</evidence>
<dbReference type="GO" id="GO:0005794">
    <property type="term" value="C:Golgi apparatus"/>
    <property type="evidence" value="ECO:0007669"/>
    <property type="project" value="UniProtKB-SubCell"/>
</dbReference>
<reference evidence="20 21" key="1">
    <citation type="submission" date="2019-09" db="EMBL/GenBank/DDBJ databases">
        <title>Bird 10,000 Genomes (B10K) Project - Family phase.</title>
        <authorList>
            <person name="Zhang G."/>
        </authorList>
    </citation>
    <scope>NUCLEOTIDE SEQUENCE [LARGE SCALE GENOMIC DNA]</scope>
    <source>
        <strain evidence="20">B10K-DU-030-41</strain>
        <tissue evidence="20">Muscle</tissue>
    </source>
</reference>
<feature type="compositionally biased region" description="Polar residues" evidence="18">
    <location>
        <begin position="1085"/>
        <end position="1106"/>
    </location>
</feature>
<dbReference type="GO" id="GO:0030010">
    <property type="term" value="P:establishment of cell polarity"/>
    <property type="evidence" value="ECO:0007669"/>
    <property type="project" value="UniProtKB-ARBA"/>
</dbReference>
<keyword evidence="10" id="KW-0677">Repeat</keyword>
<evidence type="ECO:0000256" key="17">
    <source>
        <dbReference type="SAM" id="Coils"/>
    </source>
</evidence>
<dbReference type="Pfam" id="PF23271">
    <property type="entry name" value="HEAT_GCN1"/>
    <property type="match status" value="1"/>
</dbReference>
<evidence type="ECO:0000259" key="19">
    <source>
        <dbReference type="SMART" id="SM01349"/>
    </source>
</evidence>
<evidence type="ECO:0000256" key="8">
    <source>
        <dbReference type="ARBA" id="ARBA00022618"/>
    </source>
</evidence>
<dbReference type="InterPro" id="IPR034085">
    <property type="entry name" value="TOG"/>
</dbReference>
<protein>
    <submittedName>
        <fullName evidence="20">CLAP2 protein</fullName>
    </submittedName>
</protein>
<keyword evidence="21" id="KW-1185">Reference proteome</keyword>
<dbReference type="GO" id="GO:0008017">
    <property type="term" value="F:microtubule binding"/>
    <property type="evidence" value="ECO:0007669"/>
    <property type="project" value="TreeGrafter"/>
</dbReference>
<keyword evidence="17" id="KW-0175">Coiled coil</keyword>
<dbReference type="PANTHER" id="PTHR21567:SF30">
    <property type="entry name" value="CLIP-ASSOCIATING PROTEIN 2"/>
    <property type="match status" value="1"/>
</dbReference>
<dbReference type="FunFam" id="1.25.10.10:FF:000006">
    <property type="entry name" value="CLIP-associating protein 1 isoform 2"/>
    <property type="match status" value="1"/>
</dbReference>
<feature type="compositionally biased region" description="Low complexity" evidence="18">
    <location>
        <begin position="556"/>
        <end position="569"/>
    </location>
</feature>
<feature type="domain" description="TOG" evidence="19">
    <location>
        <begin position="7"/>
        <end position="232"/>
    </location>
</feature>
<dbReference type="Gene3D" id="1.25.10.10">
    <property type="entry name" value="Leucine-rich Repeat Variant"/>
    <property type="match status" value="4"/>
</dbReference>
<evidence type="ECO:0000256" key="9">
    <source>
        <dbReference type="ARBA" id="ARBA00022701"/>
    </source>
</evidence>
<dbReference type="FunFam" id="1.25.10.10:FF:000005">
    <property type="entry name" value="CLIP-associating protein 1 isoform 2"/>
    <property type="match status" value="1"/>
</dbReference>
<evidence type="ECO:0000256" key="18">
    <source>
        <dbReference type="SAM" id="MobiDB-lite"/>
    </source>
</evidence>
<dbReference type="GO" id="GO:0072686">
    <property type="term" value="C:mitotic spindle"/>
    <property type="evidence" value="ECO:0007669"/>
    <property type="project" value="TreeGrafter"/>
</dbReference>
<dbReference type="InterPro" id="IPR048491">
    <property type="entry name" value="XMAP215_CLASP_TOG"/>
</dbReference>
<feature type="compositionally biased region" description="Low complexity" evidence="18">
    <location>
        <begin position="812"/>
        <end position="823"/>
    </location>
</feature>
<gene>
    <name evidence="20" type="primary">Clasp2</name>
    <name evidence="20" type="ORF">SAPAEN_R10888</name>
</gene>
<keyword evidence="15" id="KW-0131">Cell cycle</keyword>
<dbReference type="PANTHER" id="PTHR21567">
    <property type="entry name" value="CLASP"/>
    <property type="match status" value="1"/>
</dbReference>
<dbReference type="GO" id="GO:0005876">
    <property type="term" value="C:spindle microtubule"/>
    <property type="evidence" value="ECO:0007669"/>
    <property type="project" value="TreeGrafter"/>
</dbReference>
<evidence type="ECO:0000256" key="10">
    <source>
        <dbReference type="ARBA" id="ARBA00022737"/>
    </source>
</evidence>
<feature type="coiled-coil region" evidence="17">
    <location>
        <begin position="1244"/>
        <end position="1275"/>
    </location>
</feature>
<evidence type="ECO:0000256" key="3">
    <source>
        <dbReference type="ARBA" id="ARBA00004601"/>
    </source>
</evidence>
<dbReference type="InterPro" id="IPR016024">
    <property type="entry name" value="ARM-type_fold"/>
</dbReference>